<dbReference type="InterPro" id="IPR046848">
    <property type="entry name" value="E_motif"/>
</dbReference>
<evidence type="ECO:0000256" key="2">
    <source>
        <dbReference type="ARBA" id="ARBA00022737"/>
    </source>
</evidence>
<accession>A0AAV3NGU1</accession>
<dbReference type="AlphaFoldDB" id="A0AAV3NGU1"/>
<dbReference type="PANTHER" id="PTHR47926">
    <property type="entry name" value="PENTATRICOPEPTIDE REPEAT-CONTAINING PROTEIN"/>
    <property type="match status" value="1"/>
</dbReference>
<feature type="repeat" description="PPR" evidence="3">
    <location>
        <begin position="418"/>
        <end position="448"/>
    </location>
</feature>
<dbReference type="NCBIfam" id="TIGR00756">
    <property type="entry name" value="PPR"/>
    <property type="match status" value="4"/>
</dbReference>
<evidence type="ECO:0000313" key="6">
    <source>
        <dbReference type="Proteomes" id="UP001454036"/>
    </source>
</evidence>
<evidence type="ECO:0000256" key="3">
    <source>
        <dbReference type="PROSITE-ProRule" id="PRU00708"/>
    </source>
</evidence>
<dbReference type="FunFam" id="1.25.40.10:FF:000381">
    <property type="entry name" value="Pentatricopeptide repeat-containing protein"/>
    <property type="match status" value="1"/>
</dbReference>
<name>A0AAV3NGU1_LITER</name>
<organism evidence="5 6">
    <name type="scientific">Lithospermum erythrorhizon</name>
    <name type="common">Purple gromwell</name>
    <name type="synonym">Lithospermum officinale var. erythrorhizon</name>
    <dbReference type="NCBI Taxonomy" id="34254"/>
    <lineage>
        <taxon>Eukaryota</taxon>
        <taxon>Viridiplantae</taxon>
        <taxon>Streptophyta</taxon>
        <taxon>Embryophyta</taxon>
        <taxon>Tracheophyta</taxon>
        <taxon>Spermatophyta</taxon>
        <taxon>Magnoliopsida</taxon>
        <taxon>eudicotyledons</taxon>
        <taxon>Gunneridae</taxon>
        <taxon>Pentapetalae</taxon>
        <taxon>asterids</taxon>
        <taxon>lamiids</taxon>
        <taxon>Boraginales</taxon>
        <taxon>Boraginaceae</taxon>
        <taxon>Boraginoideae</taxon>
        <taxon>Lithospermeae</taxon>
        <taxon>Lithospermum</taxon>
    </lineage>
</organism>
<feature type="repeat" description="PPR" evidence="3">
    <location>
        <begin position="450"/>
        <end position="485"/>
    </location>
</feature>
<evidence type="ECO:0000259" key="4">
    <source>
        <dbReference type="Pfam" id="PF14432"/>
    </source>
</evidence>
<dbReference type="PROSITE" id="PS51375">
    <property type="entry name" value="PPR"/>
    <property type="match status" value="4"/>
</dbReference>
<dbReference type="GO" id="GO:0009451">
    <property type="term" value="P:RNA modification"/>
    <property type="evidence" value="ECO:0007669"/>
    <property type="project" value="InterPro"/>
</dbReference>
<dbReference type="PANTHER" id="PTHR47926:SF382">
    <property type="entry name" value="PENTACOTRIPEPTIDE-REPEAT REGION OF PRORP DOMAIN-CONTAINING PROTEIN"/>
    <property type="match status" value="1"/>
</dbReference>
<protein>
    <recommendedName>
        <fullName evidence="4">DYW domain-containing protein</fullName>
    </recommendedName>
</protein>
<evidence type="ECO:0000256" key="1">
    <source>
        <dbReference type="ARBA" id="ARBA00006643"/>
    </source>
</evidence>
<dbReference type="SUPFAM" id="SSF48452">
    <property type="entry name" value="TPR-like"/>
    <property type="match status" value="1"/>
</dbReference>
<dbReference type="InterPro" id="IPR011990">
    <property type="entry name" value="TPR-like_helical_dom_sf"/>
</dbReference>
<dbReference type="Pfam" id="PF01535">
    <property type="entry name" value="PPR"/>
    <property type="match status" value="5"/>
</dbReference>
<keyword evidence="6" id="KW-1185">Reference proteome</keyword>
<dbReference type="Pfam" id="PF13041">
    <property type="entry name" value="PPR_2"/>
    <property type="match status" value="1"/>
</dbReference>
<dbReference type="GO" id="GO:0003723">
    <property type="term" value="F:RNA binding"/>
    <property type="evidence" value="ECO:0007669"/>
    <property type="project" value="InterPro"/>
</dbReference>
<feature type="repeat" description="PPR" evidence="3">
    <location>
        <begin position="207"/>
        <end position="241"/>
    </location>
</feature>
<dbReference type="FunFam" id="1.25.40.10:FF:001093">
    <property type="entry name" value="Pentatricopeptide repeat-containing protein At2g34400"/>
    <property type="match status" value="1"/>
</dbReference>
<feature type="repeat" description="PPR" evidence="3">
    <location>
        <begin position="80"/>
        <end position="114"/>
    </location>
</feature>
<comment type="caution">
    <text evidence="5">The sequence shown here is derived from an EMBL/GenBank/DDBJ whole genome shotgun (WGS) entry which is preliminary data.</text>
</comment>
<reference evidence="5 6" key="1">
    <citation type="submission" date="2024-01" db="EMBL/GenBank/DDBJ databases">
        <title>The complete chloroplast genome sequence of Lithospermum erythrorhizon: insights into the phylogenetic relationship among Boraginaceae species and the maternal lineages of purple gromwells.</title>
        <authorList>
            <person name="Okada T."/>
            <person name="Watanabe K."/>
        </authorList>
    </citation>
    <scope>NUCLEOTIDE SEQUENCE [LARGE SCALE GENOMIC DNA]</scope>
</reference>
<keyword evidence="2" id="KW-0677">Repeat</keyword>
<feature type="domain" description="DYW" evidence="4">
    <location>
        <begin position="630"/>
        <end position="727"/>
    </location>
</feature>
<proteinExistence type="inferred from homology"/>
<sequence length="727" mass="80878">MISFTHIFCIMFPSRQPTCAKSLFRTLTTTLQITHVNPTCLQFKDPQTYATLLHNCARATHLHLGHVIHHHIITRATHPDLYTTNHLINMYAKCGDIKTARKVFDKMPQRNVFSWTTLLSGYSQSNESNECFVLFSAMLGDCKPNDFGYASVLSVCDHRQGVQVHGVTVKSGFDSWVYVGNALVTMYANGGYCDEAWGVFSAMEFKNVVSYNAMIEGYRICGRGDEGVGIFAMMYNDGNIGFDHASILSVISSVCEYDESDCFQGLRYCYQLHSVCLKSGLLSDMAVVTALMKAYSGLGVEVLQCYKLFVEAGDRQRDIILWTGIMTAFSEKDPDGTIFLFRELKRGGGVPDCYAFTVVLKACAGLVTDSHALSVHCQAIKSAVIDLVVLGNALIHAYARSGSMSSAKQIFNEMVSRDVVSWNTMLKAYALHGQSKEALELFDRMDVEPDATTFVAMLSACSHTGMVGEGKRIFSTMLRKYGVAPKLDHYACMVDILGRAGHVREAEKLIREMPIEPDYVVWGALLAACRKHGETQLASVAVSKLKELDPDNSLGYITLSNLYCSAGSFSEADLIRKKMGGLGIRKEPGLSWTKIGQQVHEFASGGRQHPQGEAIRAYTKEFVAKLKELGYNPDTSLPSQDVEDEHKEEQLYYHSEKLALVFTLMNAPNKSDCSTGVTKIIKNIRSCLDCHNFMKYASALVQKEIIVRDSNRFHHFKEGSCSCNDYW</sequence>
<dbReference type="GO" id="GO:0008270">
    <property type="term" value="F:zinc ion binding"/>
    <property type="evidence" value="ECO:0007669"/>
    <property type="project" value="InterPro"/>
</dbReference>
<evidence type="ECO:0000313" key="5">
    <source>
        <dbReference type="EMBL" id="GAA0138271.1"/>
    </source>
</evidence>
<dbReference type="Gene3D" id="1.25.40.10">
    <property type="entry name" value="Tetratricopeptide repeat domain"/>
    <property type="match status" value="5"/>
</dbReference>
<dbReference type="EMBL" id="BAABME010000003">
    <property type="protein sequence ID" value="GAA0138271.1"/>
    <property type="molecule type" value="Genomic_DNA"/>
</dbReference>
<dbReference type="Pfam" id="PF14432">
    <property type="entry name" value="DYW_deaminase"/>
    <property type="match status" value="1"/>
</dbReference>
<dbReference type="InterPro" id="IPR046960">
    <property type="entry name" value="PPR_At4g14850-like_plant"/>
</dbReference>
<dbReference type="Proteomes" id="UP001454036">
    <property type="component" value="Unassembled WGS sequence"/>
</dbReference>
<comment type="similarity">
    <text evidence="1">Belongs to the PPR family. PCMP-H subfamily.</text>
</comment>
<dbReference type="Pfam" id="PF20431">
    <property type="entry name" value="E_motif"/>
    <property type="match status" value="1"/>
</dbReference>
<gene>
    <name evidence="5" type="ORF">LIER_00048</name>
</gene>
<dbReference type="InterPro" id="IPR002885">
    <property type="entry name" value="PPR_rpt"/>
</dbReference>
<dbReference type="InterPro" id="IPR032867">
    <property type="entry name" value="DYW_dom"/>
</dbReference>